<dbReference type="Proteomes" id="UP000006898">
    <property type="component" value="Chromosome"/>
</dbReference>
<protein>
    <submittedName>
        <fullName evidence="1">Uncharacterized protein</fullName>
    </submittedName>
</protein>
<proteinExistence type="predicted"/>
<dbReference type="EMBL" id="FP565575">
    <property type="protein sequence ID" value="CBE67698.1"/>
    <property type="molecule type" value="Genomic_DNA"/>
</dbReference>
<accession>D5MKQ1</accession>
<name>D5MKQ1_METO1</name>
<dbReference type="HOGENOM" id="CLU_2477592_0_0_0"/>
<dbReference type="KEGG" id="mox:DAMO_0625"/>
<reference evidence="1 2" key="1">
    <citation type="journal article" date="2010" name="Nature">
        <title>Nitrite-driven anaerobic methane oxidation by oxygenic bacteria.</title>
        <authorList>
            <person name="Ettwig K.F."/>
            <person name="Butler M.K."/>
            <person name="Le Paslier D."/>
            <person name="Pelletier E."/>
            <person name="Mangenot S."/>
            <person name="Kuypers M.M.M."/>
            <person name="Schreiber F."/>
            <person name="Dutilh B.E."/>
            <person name="Zedelius J."/>
            <person name="de Beer D."/>
            <person name="Gloerich J."/>
            <person name="Wessels H.J.C.T."/>
            <person name="van Allen T."/>
            <person name="Luesken F."/>
            <person name="Wu M."/>
            <person name="van de Pas-Schoonen K.T."/>
            <person name="Op den Camp H.J.M."/>
            <person name="Janssen-Megens E.M."/>
            <person name="Francoijs K-J."/>
            <person name="Stunnenberg H."/>
            <person name="Weissenbach J."/>
            <person name="Jetten M.S.M."/>
            <person name="Strous M."/>
        </authorList>
    </citation>
    <scope>NUCLEOTIDE SEQUENCE [LARGE SCALE GENOMIC DNA]</scope>
</reference>
<dbReference type="STRING" id="671143.DAMO_0625"/>
<dbReference type="AlphaFoldDB" id="D5MKQ1"/>
<gene>
    <name evidence="1" type="ORF">DAMO_0625</name>
</gene>
<sequence>MEAEGGTYIISARAAPVRGGTAGANAIAYEEAQKFCGAKGGRAIVVDARERDIYQSAAGASWNAHGGGAGGGTFAAGNVTLRFRCEK</sequence>
<evidence type="ECO:0000313" key="1">
    <source>
        <dbReference type="EMBL" id="CBE67698.1"/>
    </source>
</evidence>
<evidence type="ECO:0000313" key="2">
    <source>
        <dbReference type="Proteomes" id="UP000006898"/>
    </source>
</evidence>
<organism evidence="1 2">
    <name type="scientific">Methylomirabilis oxygeniifera</name>
    <dbReference type="NCBI Taxonomy" id="671143"/>
    <lineage>
        <taxon>Bacteria</taxon>
        <taxon>Candidatus Methylomirabilota</taxon>
        <taxon>Candidatus Methylomirabilia</taxon>
        <taxon>Candidatus Methylomirabilales</taxon>
        <taxon>Candidatus Methylomirabilaceae</taxon>
        <taxon>Candidatus Methylomirabilis</taxon>
    </lineage>
</organism>